<organism evidence="6 7">
    <name type="scientific">Tistlia consotensis USBA 355</name>
    <dbReference type="NCBI Taxonomy" id="560819"/>
    <lineage>
        <taxon>Bacteria</taxon>
        <taxon>Pseudomonadati</taxon>
        <taxon>Pseudomonadota</taxon>
        <taxon>Alphaproteobacteria</taxon>
        <taxon>Rhodospirillales</taxon>
        <taxon>Rhodovibrionaceae</taxon>
        <taxon>Tistlia</taxon>
    </lineage>
</organism>
<feature type="binding site" evidence="3">
    <location>
        <position position="177"/>
    </location>
    <ligand>
        <name>Cu cation</name>
        <dbReference type="ChEBI" id="CHEBI:23378"/>
    </ligand>
</feature>
<dbReference type="InterPro" id="IPR003782">
    <property type="entry name" value="SCO1/SenC"/>
</dbReference>
<dbReference type="EMBL" id="FWZX01000005">
    <property type="protein sequence ID" value="SMF12869.1"/>
    <property type="molecule type" value="Genomic_DNA"/>
</dbReference>
<dbReference type="FunFam" id="3.40.30.10:FF:000013">
    <property type="entry name" value="Blast:Protein SCO1 homolog, mitochondrial"/>
    <property type="match status" value="1"/>
</dbReference>
<sequence>MSGQAGRASRLDRAIRWGTALLLGGALCFAGWLLAERLSQPHTLTGAGLIEERRDLGGPFRLTDQQGRERTQADFAGRVVLLYFGYSFCPDLCPLALQTMAEARDRLAEPGRVQPLFVTLDPGRDTPERLAGYMAAFGPDFVGLTGARREIDRLTRRFGVVYRLRTEVDPAFYPVDHSSRLYVMDGNWNAVAVLADKATVEQVADALRRALAEAARG</sequence>
<evidence type="ECO:0000313" key="7">
    <source>
        <dbReference type="Proteomes" id="UP000192917"/>
    </source>
</evidence>
<evidence type="ECO:0000256" key="4">
    <source>
        <dbReference type="PIRSR" id="PIRSR603782-2"/>
    </source>
</evidence>
<dbReference type="AlphaFoldDB" id="A0A1Y6BIC8"/>
<keyword evidence="5" id="KW-0472">Membrane</keyword>
<dbReference type="Proteomes" id="UP000192917">
    <property type="component" value="Unassembled WGS sequence"/>
</dbReference>
<protein>
    <submittedName>
        <fullName evidence="6">Protein SCO1/2</fullName>
    </submittedName>
</protein>
<dbReference type="PANTHER" id="PTHR12151:SF25">
    <property type="entry name" value="LINALOOL DEHYDRATASE_ISOMERASE DOMAIN-CONTAINING PROTEIN"/>
    <property type="match status" value="1"/>
</dbReference>
<dbReference type="SUPFAM" id="SSF52833">
    <property type="entry name" value="Thioredoxin-like"/>
    <property type="match status" value="1"/>
</dbReference>
<dbReference type="PANTHER" id="PTHR12151">
    <property type="entry name" value="ELECTRON TRANSPORT PROTIN SCO1/SENC FAMILY MEMBER"/>
    <property type="match status" value="1"/>
</dbReference>
<name>A0A1Y6BIC8_9PROT</name>
<feature type="transmembrane region" description="Helical" evidence="5">
    <location>
        <begin position="14"/>
        <end position="35"/>
    </location>
</feature>
<keyword evidence="4" id="KW-1015">Disulfide bond</keyword>
<keyword evidence="5" id="KW-0812">Transmembrane</keyword>
<keyword evidence="3" id="KW-0479">Metal-binding</keyword>
<dbReference type="RefSeq" id="WP_085122129.1">
    <property type="nucleotide sequence ID" value="NZ_FWZX01000005.1"/>
</dbReference>
<dbReference type="Gene3D" id="3.40.30.10">
    <property type="entry name" value="Glutaredoxin"/>
    <property type="match status" value="1"/>
</dbReference>
<dbReference type="GO" id="GO:0046872">
    <property type="term" value="F:metal ion binding"/>
    <property type="evidence" value="ECO:0007669"/>
    <property type="project" value="UniProtKB-KW"/>
</dbReference>
<dbReference type="InterPro" id="IPR036249">
    <property type="entry name" value="Thioredoxin-like_sf"/>
</dbReference>
<feature type="binding site" evidence="3">
    <location>
        <position position="89"/>
    </location>
    <ligand>
        <name>Cu cation</name>
        <dbReference type="ChEBI" id="CHEBI:23378"/>
    </ligand>
</feature>
<feature type="disulfide bond" description="Redox-active" evidence="4">
    <location>
        <begin position="89"/>
        <end position="93"/>
    </location>
</feature>
<accession>A0A1Y6BIC8</accession>
<dbReference type="CDD" id="cd02968">
    <property type="entry name" value="SCO"/>
    <property type="match status" value="1"/>
</dbReference>
<keyword evidence="5" id="KW-1133">Transmembrane helix</keyword>
<evidence type="ECO:0000256" key="2">
    <source>
        <dbReference type="ARBA" id="ARBA00023008"/>
    </source>
</evidence>
<reference evidence="6 7" key="1">
    <citation type="submission" date="2017-04" db="EMBL/GenBank/DDBJ databases">
        <authorList>
            <person name="Afonso C.L."/>
            <person name="Miller P.J."/>
            <person name="Scott M.A."/>
            <person name="Spackman E."/>
            <person name="Goraichik I."/>
            <person name="Dimitrov K.M."/>
            <person name="Suarez D.L."/>
            <person name="Swayne D.E."/>
        </authorList>
    </citation>
    <scope>NUCLEOTIDE SEQUENCE [LARGE SCALE GENOMIC DNA]</scope>
    <source>
        <strain evidence="6 7">USBA 355</strain>
    </source>
</reference>
<proteinExistence type="inferred from homology"/>
<dbReference type="STRING" id="560819.SAMN05428998_105115"/>
<keyword evidence="7" id="KW-1185">Reference proteome</keyword>
<evidence type="ECO:0000313" key="6">
    <source>
        <dbReference type="EMBL" id="SMF12869.1"/>
    </source>
</evidence>
<dbReference type="Pfam" id="PF02630">
    <property type="entry name" value="SCO1-SenC"/>
    <property type="match status" value="1"/>
</dbReference>
<evidence type="ECO:0000256" key="1">
    <source>
        <dbReference type="ARBA" id="ARBA00010996"/>
    </source>
</evidence>
<keyword evidence="2 3" id="KW-0186">Copper</keyword>
<comment type="similarity">
    <text evidence="1">Belongs to the SCO1/2 family.</text>
</comment>
<evidence type="ECO:0000256" key="3">
    <source>
        <dbReference type="PIRSR" id="PIRSR603782-1"/>
    </source>
</evidence>
<gene>
    <name evidence="6" type="ORF">SAMN05428998_105115</name>
</gene>
<evidence type="ECO:0000256" key="5">
    <source>
        <dbReference type="SAM" id="Phobius"/>
    </source>
</evidence>
<feature type="binding site" evidence="3">
    <location>
        <position position="93"/>
    </location>
    <ligand>
        <name>Cu cation</name>
        <dbReference type="ChEBI" id="CHEBI:23378"/>
    </ligand>
</feature>